<evidence type="ECO:0000313" key="2">
    <source>
        <dbReference type="EMBL" id="JAD78554.1"/>
    </source>
</evidence>
<reference evidence="2" key="1">
    <citation type="submission" date="2014-09" db="EMBL/GenBank/DDBJ databases">
        <authorList>
            <person name="Magalhaes I.L.F."/>
            <person name="Oliveira U."/>
            <person name="Santos F.R."/>
            <person name="Vidigal T.H.D.A."/>
            <person name="Brescovit A.D."/>
            <person name="Santos A.J."/>
        </authorList>
    </citation>
    <scope>NUCLEOTIDE SEQUENCE</scope>
    <source>
        <tissue evidence="2">Shoot tissue taken approximately 20 cm above the soil surface</tissue>
    </source>
</reference>
<reference evidence="2" key="2">
    <citation type="journal article" date="2015" name="Data Brief">
        <title>Shoot transcriptome of the giant reed, Arundo donax.</title>
        <authorList>
            <person name="Barrero R.A."/>
            <person name="Guerrero F.D."/>
            <person name="Moolhuijzen P."/>
            <person name="Goolsby J.A."/>
            <person name="Tidwell J."/>
            <person name="Bellgard S.E."/>
            <person name="Bellgard M.I."/>
        </authorList>
    </citation>
    <scope>NUCLEOTIDE SEQUENCE</scope>
    <source>
        <tissue evidence="2">Shoot tissue taken approximately 20 cm above the soil surface</tissue>
    </source>
</reference>
<evidence type="ECO:0000256" key="1">
    <source>
        <dbReference type="SAM" id="MobiDB-lite"/>
    </source>
</evidence>
<dbReference type="EMBL" id="GBRH01219341">
    <property type="protein sequence ID" value="JAD78554.1"/>
    <property type="molecule type" value="Transcribed_RNA"/>
</dbReference>
<dbReference type="PANTHER" id="PTHR39267">
    <property type="entry name" value="SURVIVAL MOTOR NEURON-LIKE PROTEIN 1"/>
    <property type="match status" value="1"/>
</dbReference>
<feature type="region of interest" description="Disordered" evidence="1">
    <location>
        <begin position="31"/>
        <end position="59"/>
    </location>
</feature>
<dbReference type="InterPro" id="IPR040424">
    <property type="entry name" value="Smn1"/>
</dbReference>
<organism evidence="2">
    <name type="scientific">Arundo donax</name>
    <name type="common">Giant reed</name>
    <name type="synonym">Donax arundinaceus</name>
    <dbReference type="NCBI Taxonomy" id="35708"/>
    <lineage>
        <taxon>Eukaryota</taxon>
        <taxon>Viridiplantae</taxon>
        <taxon>Streptophyta</taxon>
        <taxon>Embryophyta</taxon>
        <taxon>Tracheophyta</taxon>
        <taxon>Spermatophyta</taxon>
        <taxon>Magnoliopsida</taxon>
        <taxon>Liliopsida</taxon>
        <taxon>Poales</taxon>
        <taxon>Poaceae</taxon>
        <taxon>PACMAD clade</taxon>
        <taxon>Arundinoideae</taxon>
        <taxon>Arundineae</taxon>
        <taxon>Arundo</taxon>
    </lineage>
</organism>
<dbReference type="PANTHER" id="PTHR39267:SF1">
    <property type="entry name" value="SURVIVAL MOTOR NEURON PROTEIN"/>
    <property type="match status" value="1"/>
</dbReference>
<name>A0A0A9CQD8_ARUDO</name>
<sequence length="96" mass="10419">MQLPIKVSTNDDQVTKTAMMTAEGAFNFMRSTISGDPASQGKDTETGNESTGMGMWPNFDTTGADSDLAVVLNAWYAAGFHTGRYLTQQSMKNSRQ</sequence>
<dbReference type="AlphaFoldDB" id="A0A0A9CQD8"/>
<proteinExistence type="predicted"/>
<protein>
    <submittedName>
        <fullName evidence="2">Uncharacterized protein</fullName>
    </submittedName>
</protein>
<accession>A0A0A9CQD8</accession>